<dbReference type="GeneID" id="83058064"/>
<name>A0A1B2I5L9_9BACT</name>
<dbReference type="EMBL" id="CP016757">
    <property type="protein sequence ID" value="ANZ45268.1"/>
    <property type="molecule type" value="Genomic_DNA"/>
</dbReference>
<protein>
    <recommendedName>
        <fullName evidence="1">Carrier domain-containing protein</fullName>
    </recommendedName>
</protein>
<organism evidence="2 3">
    <name type="scientific">Cloacibacillus porcorum</name>
    <dbReference type="NCBI Taxonomy" id="1197717"/>
    <lineage>
        <taxon>Bacteria</taxon>
        <taxon>Thermotogati</taxon>
        <taxon>Synergistota</taxon>
        <taxon>Synergistia</taxon>
        <taxon>Synergistales</taxon>
        <taxon>Synergistaceae</taxon>
        <taxon>Cloacibacillus</taxon>
    </lineage>
</organism>
<dbReference type="RefSeq" id="WP_066745240.1">
    <property type="nucleotide sequence ID" value="NZ_CP016757.1"/>
</dbReference>
<accession>A0A1B2I5L9</accession>
<reference evidence="2" key="1">
    <citation type="submission" date="2016-08" db="EMBL/GenBank/DDBJ databases">
        <title>Complete genome of Cloacibacillus porcorum.</title>
        <authorList>
            <person name="Looft T."/>
            <person name="Bayles D.O."/>
            <person name="Alt D.P."/>
        </authorList>
    </citation>
    <scope>NUCLEOTIDE SEQUENCE [LARGE SCALE GENOMIC DNA]</scope>
    <source>
        <strain evidence="2">CL-84</strain>
    </source>
</reference>
<evidence type="ECO:0000313" key="2">
    <source>
        <dbReference type="EMBL" id="ANZ45268.1"/>
    </source>
</evidence>
<dbReference type="Pfam" id="PF00550">
    <property type="entry name" value="PP-binding"/>
    <property type="match status" value="1"/>
</dbReference>
<dbReference type="STRING" id="1197717.BED41_09410"/>
<dbReference type="InterPro" id="IPR009081">
    <property type="entry name" value="PP-bd_ACP"/>
</dbReference>
<dbReference type="SUPFAM" id="SSF47336">
    <property type="entry name" value="ACP-like"/>
    <property type="match status" value="1"/>
</dbReference>
<dbReference type="AlphaFoldDB" id="A0A1B2I5L9"/>
<proteinExistence type="predicted"/>
<feature type="domain" description="Carrier" evidence="1">
    <location>
        <begin position="1"/>
        <end position="72"/>
    </location>
</feature>
<dbReference type="Gene3D" id="1.10.1200.10">
    <property type="entry name" value="ACP-like"/>
    <property type="match status" value="1"/>
</dbReference>
<dbReference type="PROSITE" id="PS50075">
    <property type="entry name" value="CARRIER"/>
    <property type="match status" value="1"/>
</dbReference>
<dbReference type="InterPro" id="IPR036736">
    <property type="entry name" value="ACP-like_sf"/>
</dbReference>
<dbReference type="Proteomes" id="UP000093044">
    <property type="component" value="Chromosome"/>
</dbReference>
<dbReference type="OrthoDB" id="5326335at2"/>
<keyword evidence="3" id="KW-1185">Reference proteome</keyword>
<sequence length="72" mass="8180">MTIEEKITLIAETLDTDQDNIKPDAELKSIEEWDSMGVISTIAMLDRKFGKILSAEQIEELKTVQDILNLMI</sequence>
<evidence type="ECO:0000313" key="3">
    <source>
        <dbReference type="Proteomes" id="UP000093044"/>
    </source>
</evidence>
<gene>
    <name evidence="2" type="ORF">BED41_09410</name>
</gene>
<dbReference type="KEGG" id="cpor:BED41_09410"/>
<evidence type="ECO:0000259" key="1">
    <source>
        <dbReference type="PROSITE" id="PS50075"/>
    </source>
</evidence>